<organism evidence="1 2">
    <name type="scientific">Solimonas aquatica</name>
    <dbReference type="NCBI Taxonomy" id="489703"/>
    <lineage>
        <taxon>Bacteria</taxon>
        <taxon>Pseudomonadati</taxon>
        <taxon>Pseudomonadota</taxon>
        <taxon>Gammaproteobacteria</taxon>
        <taxon>Nevskiales</taxon>
        <taxon>Nevskiaceae</taxon>
        <taxon>Solimonas</taxon>
    </lineage>
</organism>
<gene>
    <name evidence="1" type="ORF">SAMN04488038_112169</name>
</gene>
<evidence type="ECO:0000313" key="2">
    <source>
        <dbReference type="Proteomes" id="UP000199233"/>
    </source>
</evidence>
<dbReference type="InterPro" id="IPR023393">
    <property type="entry name" value="START-like_dom_sf"/>
</dbReference>
<dbReference type="EMBL" id="FOFS01000012">
    <property type="protein sequence ID" value="SEQ92822.1"/>
    <property type="molecule type" value="Genomic_DNA"/>
</dbReference>
<accession>A0A1H9K131</accession>
<dbReference type="STRING" id="489703.SAMN04488038_112169"/>
<dbReference type="Gene3D" id="3.30.530.20">
    <property type="match status" value="1"/>
</dbReference>
<proteinExistence type="predicted"/>
<protein>
    <submittedName>
        <fullName evidence="1">Uncharacterized conserved protein YndB, AHSA1/START domain</fullName>
    </submittedName>
</protein>
<keyword evidence="2" id="KW-1185">Reference proteome</keyword>
<dbReference type="AlphaFoldDB" id="A0A1H9K131"/>
<dbReference type="OrthoDB" id="4459835at2"/>
<name>A0A1H9K131_9GAMM</name>
<dbReference type="RefSeq" id="WP_093288214.1">
    <property type="nucleotide sequence ID" value="NZ_FOFS01000012.1"/>
</dbReference>
<dbReference type="Proteomes" id="UP000199233">
    <property type="component" value="Unassembled WGS sequence"/>
</dbReference>
<dbReference type="CDD" id="cd07821">
    <property type="entry name" value="PYR_PYL_RCAR_like"/>
    <property type="match status" value="1"/>
</dbReference>
<dbReference type="Pfam" id="PF10604">
    <property type="entry name" value="Polyketide_cyc2"/>
    <property type="match status" value="1"/>
</dbReference>
<reference evidence="1 2" key="1">
    <citation type="submission" date="2016-10" db="EMBL/GenBank/DDBJ databases">
        <authorList>
            <person name="de Groot N.N."/>
        </authorList>
    </citation>
    <scope>NUCLEOTIDE SEQUENCE [LARGE SCALE GENOMIC DNA]</scope>
    <source>
        <strain evidence="1 2">DSM 25927</strain>
    </source>
</reference>
<evidence type="ECO:0000313" key="1">
    <source>
        <dbReference type="EMBL" id="SEQ92822.1"/>
    </source>
</evidence>
<dbReference type="SUPFAM" id="SSF55961">
    <property type="entry name" value="Bet v1-like"/>
    <property type="match status" value="1"/>
</dbReference>
<dbReference type="InterPro" id="IPR019587">
    <property type="entry name" value="Polyketide_cyclase/dehydratase"/>
</dbReference>
<sequence>MSQQELRFEEQIAAPIESVFELLADHQRFVALFGSQCTVTRPGDDRAEPNGCGSVRRIGPGALSFDETIVHFERPTRIDYVISRGSPLKNHLGSLRLSAQGGGTRLDYIIRFEGRLPLVGKLVAAALREAWRRNARARLRELERSGG</sequence>